<dbReference type="AlphaFoldDB" id="A0A2T4ARJ8"/>
<feature type="compositionally biased region" description="Basic and acidic residues" evidence="2">
    <location>
        <begin position="121"/>
        <end position="131"/>
    </location>
</feature>
<accession>A0A2T4ARJ8</accession>
<organism evidence="4 5">
    <name type="scientific">Trichoderma harzianum CBS 226.95</name>
    <dbReference type="NCBI Taxonomy" id="983964"/>
    <lineage>
        <taxon>Eukaryota</taxon>
        <taxon>Fungi</taxon>
        <taxon>Dikarya</taxon>
        <taxon>Ascomycota</taxon>
        <taxon>Pezizomycotina</taxon>
        <taxon>Sordariomycetes</taxon>
        <taxon>Hypocreomycetidae</taxon>
        <taxon>Hypocreales</taxon>
        <taxon>Hypocreaceae</taxon>
        <taxon>Trichoderma</taxon>
    </lineage>
</organism>
<dbReference type="STRING" id="983964.A0A2T4ARJ8"/>
<dbReference type="SUPFAM" id="SSF69047">
    <property type="entry name" value="Hypothetical protein YjbJ"/>
    <property type="match status" value="1"/>
</dbReference>
<feature type="domain" description="CsbD-like" evidence="3">
    <location>
        <begin position="77"/>
        <end position="126"/>
    </location>
</feature>
<feature type="region of interest" description="Disordered" evidence="2">
    <location>
        <begin position="26"/>
        <end position="181"/>
    </location>
</feature>
<dbReference type="PANTHER" id="PTHR40460">
    <property type="entry name" value="CHROMOSOME 1, WHOLE GENOME SHOTGUN SEQUENCE"/>
    <property type="match status" value="1"/>
</dbReference>
<keyword evidence="5" id="KW-1185">Reference proteome</keyword>
<dbReference type="PANTHER" id="PTHR40460:SF1">
    <property type="entry name" value="CSBD-LIKE DOMAIN-CONTAINING PROTEIN"/>
    <property type="match status" value="1"/>
</dbReference>
<sequence length="181" mass="18909">MSDNSNNKPSTLQSYIDSATGAVQNAVGSLTGNSGDQAKGELRQDKAQTEYDASQAAVKLPGGTISSTGAFAKDDPNRTEGSWNQTVGAAKESLGGLIGNESLKSSGRQQNLEGQQQEAKGQLHDYGHGMGDRVQGTVGSTVAGLTGDTSGQAHYEELHDKGKTQQRGAEHDIQKQGEANY</sequence>
<proteinExistence type="inferred from homology"/>
<name>A0A2T4ARJ8_TRIHA</name>
<dbReference type="GeneID" id="36627070"/>
<evidence type="ECO:0000313" key="4">
    <source>
        <dbReference type="EMBL" id="PTB59679.1"/>
    </source>
</evidence>
<dbReference type="Proteomes" id="UP000241690">
    <property type="component" value="Unassembled WGS sequence"/>
</dbReference>
<evidence type="ECO:0000256" key="1">
    <source>
        <dbReference type="ARBA" id="ARBA00009129"/>
    </source>
</evidence>
<dbReference type="Pfam" id="PF05532">
    <property type="entry name" value="CsbD"/>
    <property type="match status" value="1"/>
</dbReference>
<feature type="compositionally biased region" description="Polar residues" evidence="2">
    <location>
        <begin position="26"/>
        <end position="36"/>
    </location>
</feature>
<comment type="similarity">
    <text evidence="1">Belongs to the UPF0337 (CsbD) family.</text>
</comment>
<dbReference type="InterPro" id="IPR008462">
    <property type="entry name" value="CsbD"/>
</dbReference>
<evidence type="ECO:0000256" key="2">
    <source>
        <dbReference type="SAM" id="MobiDB-lite"/>
    </source>
</evidence>
<dbReference type="RefSeq" id="XP_024779356.1">
    <property type="nucleotide sequence ID" value="XM_024918501.1"/>
</dbReference>
<feature type="compositionally biased region" description="Basic and acidic residues" evidence="2">
    <location>
        <begin position="38"/>
        <end position="49"/>
    </location>
</feature>
<gene>
    <name evidence="4" type="ORF">M431DRAFT_504642</name>
</gene>
<feature type="compositionally biased region" description="Basic and acidic residues" evidence="2">
    <location>
        <begin position="154"/>
        <end position="175"/>
    </location>
</feature>
<evidence type="ECO:0000259" key="3">
    <source>
        <dbReference type="Pfam" id="PF05532"/>
    </source>
</evidence>
<protein>
    <recommendedName>
        <fullName evidence="3">CsbD-like domain-containing protein</fullName>
    </recommendedName>
</protein>
<dbReference type="EMBL" id="KZ679676">
    <property type="protein sequence ID" value="PTB59679.1"/>
    <property type="molecule type" value="Genomic_DNA"/>
</dbReference>
<reference evidence="4 5" key="1">
    <citation type="submission" date="2016-07" db="EMBL/GenBank/DDBJ databases">
        <title>Multiple horizontal gene transfer events from other fungi enriched the ability of initially mycotrophic Trichoderma (Ascomycota) to feed on dead plant biomass.</title>
        <authorList>
            <consortium name="DOE Joint Genome Institute"/>
            <person name="Aerts A."/>
            <person name="Atanasova L."/>
            <person name="Chenthamara K."/>
            <person name="Zhang J."/>
            <person name="Grujic M."/>
            <person name="Henrissat B."/>
            <person name="Kuo A."/>
            <person name="Salamov A."/>
            <person name="Lipzen A."/>
            <person name="Labutti K."/>
            <person name="Barry K."/>
            <person name="Miao Y."/>
            <person name="Rahimi M.J."/>
            <person name="Shen Q."/>
            <person name="Grigoriev I.V."/>
            <person name="Kubicek C.P."/>
            <person name="Druzhinina I.S."/>
        </authorList>
    </citation>
    <scope>NUCLEOTIDE SEQUENCE [LARGE SCALE GENOMIC DNA]</scope>
    <source>
        <strain evidence="4 5">CBS 226.95</strain>
    </source>
</reference>
<dbReference type="InterPro" id="IPR036629">
    <property type="entry name" value="YjbJ_sf"/>
</dbReference>
<evidence type="ECO:0000313" key="5">
    <source>
        <dbReference type="Proteomes" id="UP000241690"/>
    </source>
</evidence>
<feature type="compositionally biased region" description="Polar residues" evidence="2">
    <location>
        <begin position="102"/>
        <end position="119"/>
    </location>
</feature>
<dbReference type="Gene3D" id="1.10.1470.10">
    <property type="entry name" value="YjbJ"/>
    <property type="match status" value="1"/>
</dbReference>